<keyword evidence="2" id="KW-0997">Cell inner membrane</keyword>
<dbReference type="InterPro" id="IPR026265">
    <property type="entry name" value="LptC"/>
</dbReference>
<evidence type="ECO:0000256" key="5">
    <source>
        <dbReference type="ARBA" id="ARBA00023136"/>
    </source>
</evidence>
<sequence length="206" mass="23673">MINGLSNVSMTKLRLHKNTFKTNARSVFPGILFLCLFSACQNDPKEIDALVNKSTLQMDRATDVTIMYSERGKVKAKLQAKEFVRNELARPPYIDMKKGVHVEFYNDSMKVENTLDARYARYYDAQGNVLIRDSIVIVNKKGERLNTEELVWNQKIQKFYTSKFVRITTPTQVMYGDGLEANEDFTVYEIKNPRGEVKVDKGSVPQ</sequence>
<dbReference type="EMBL" id="QKTW01000010">
    <property type="protein sequence ID" value="PZF73672.1"/>
    <property type="molecule type" value="Genomic_DNA"/>
</dbReference>
<dbReference type="Gene3D" id="2.60.450.10">
    <property type="entry name" value="Lipopolysaccharide (LPS) transport protein A like domain"/>
    <property type="match status" value="1"/>
</dbReference>
<keyword evidence="1" id="KW-1003">Cell membrane</keyword>
<dbReference type="AlphaFoldDB" id="A0A2W2AJI0"/>
<keyword evidence="3" id="KW-0812">Transmembrane</keyword>
<evidence type="ECO:0000313" key="6">
    <source>
        <dbReference type="EMBL" id="PZF73672.1"/>
    </source>
</evidence>
<keyword evidence="7" id="KW-1185">Reference proteome</keyword>
<evidence type="ECO:0000256" key="1">
    <source>
        <dbReference type="ARBA" id="ARBA00022475"/>
    </source>
</evidence>
<dbReference type="InterPro" id="IPR010664">
    <property type="entry name" value="LipoPS_assembly_LptC-rel"/>
</dbReference>
<protein>
    <submittedName>
        <fullName evidence="6">LPS export ABC transporter periplasmic protein LptC</fullName>
    </submittedName>
</protein>
<evidence type="ECO:0000313" key="7">
    <source>
        <dbReference type="Proteomes" id="UP000248745"/>
    </source>
</evidence>
<evidence type="ECO:0000256" key="4">
    <source>
        <dbReference type="ARBA" id="ARBA00022989"/>
    </source>
</evidence>
<dbReference type="GO" id="GO:0017089">
    <property type="term" value="F:glycolipid transfer activity"/>
    <property type="evidence" value="ECO:0007669"/>
    <property type="project" value="TreeGrafter"/>
</dbReference>
<proteinExistence type="predicted"/>
<organism evidence="6 7">
    <name type="scientific">Taibaiella soli</name>
    <dbReference type="NCBI Taxonomy" id="1649169"/>
    <lineage>
        <taxon>Bacteria</taxon>
        <taxon>Pseudomonadati</taxon>
        <taxon>Bacteroidota</taxon>
        <taxon>Chitinophagia</taxon>
        <taxon>Chitinophagales</taxon>
        <taxon>Chitinophagaceae</taxon>
        <taxon>Taibaiella</taxon>
    </lineage>
</organism>
<dbReference type="Pfam" id="PF06835">
    <property type="entry name" value="LptC"/>
    <property type="match status" value="1"/>
</dbReference>
<gene>
    <name evidence="6" type="primary">lptC</name>
    <name evidence="6" type="ORF">DN068_06650</name>
</gene>
<name>A0A2W2AJI0_9BACT</name>
<dbReference type="GO" id="GO:0005886">
    <property type="term" value="C:plasma membrane"/>
    <property type="evidence" value="ECO:0007669"/>
    <property type="project" value="InterPro"/>
</dbReference>
<keyword evidence="4" id="KW-1133">Transmembrane helix</keyword>
<comment type="caution">
    <text evidence="6">The sequence shown here is derived from an EMBL/GenBank/DDBJ whole genome shotgun (WGS) entry which is preliminary data.</text>
</comment>
<evidence type="ECO:0000256" key="3">
    <source>
        <dbReference type="ARBA" id="ARBA00022692"/>
    </source>
</evidence>
<dbReference type="PANTHER" id="PTHR37481:SF1">
    <property type="entry name" value="LIPOPOLYSACCHARIDE EXPORT SYSTEM PROTEIN LPTC"/>
    <property type="match status" value="1"/>
</dbReference>
<keyword evidence="5" id="KW-0472">Membrane</keyword>
<dbReference type="PANTHER" id="PTHR37481">
    <property type="entry name" value="LIPOPOLYSACCHARIDE EXPORT SYSTEM PROTEIN LPTC"/>
    <property type="match status" value="1"/>
</dbReference>
<dbReference type="NCBIfam" id="TIGR04409">
    <property type="entry name" value="LptC_YrbK"/>
    <property type="match status" value="1"/>
</dbReference>
<dbReference type="InterPro" id="IPR052363">
    <property type="entry name" value="LPS_export_LptC"/>
</dbReference>
<dbReference type="GO" id="GO:0030288">
    <property type="term" value="C:outer membrane-bounded periplasmic space"/>
    <property type="evidence" value="ECO:0007669"/>
    <property type="project" value="TreeGrafter"/>
</dbReference>
<dbReference type="GO" id="GO:0015221">
    <property type="term" value="F:lipopolysaccharide transmembrane transporter activity"/>
    <property type="evidence" value="ECO:0007669"/>
    <property type="project" value="InterPro"/>
</dbReference>
<evidence type="ECO:0000256" key="2">
    <source>
        <dbReference type="ARBA" id="ARBA00022519"/>
    </source>
</evidence>
<dbReference type="Proteomes" id="UP000248745">
    <property type="component" value="Unassembled WGS sequence"/>
</dbReference>
<dbReference type="OrthoDB" id="9812080at2"/>
<accession>A0A2W2AJI0</accession>
<reference evidence="6 7" key="1">
    <citation type="submission" date="2018-06" db="EMBL/GenBank/DDBJ databases">
        <title>Mucibacter soli gen. nov., sp. nov., a new member of the family Chitinophagaceae producing mucin.</title>
        <authorList>
            <person name="Kim M.-K."/>
            <person name="Park S."/>
            <person name="Kim T.-S."/>
            <person name="Joung Y."/>
            <person name="Han J.-H."/>
            <person name="Kim S.B."/>
        </authorList>
    </citation>
    <scope>NUCLEOTIDE SEQUENCE [LARGE SCALE GENOMIC DNA]</scope>
    <source>
        <strain evidence="6 7">R1-15</strain>
    </source>
</reference>